<sequence>MTFKVRLKSLDGATNERTFEDRADAFHWAKEGRPFIGDEAVSYQIYSSGKLVAVRRRDTAERAEHRQRMLSAFLGASLTMIIFYSVLIAKFEFWGLVLGWIPAGIATAIVGYIFYRSSILIRILRVFRHLPG</sequence>
<keyword evidence="1" id="KW-0812">Transmembrane</keyword>
<feature type="transmembrane region" description="Helical" evidence="1">
    <location>
        <begin position="93"/>
        <end position="115"/>
    </location>
</feature>
<dbReference type="EMBL" id="JAAMRR010001206">
    <property type="protein sequence ID" value="NGX98132.1"/>
    <property type="molecule type" value="Genomic_DNA"/>
</dbReference>
<evidence type="ECO:0000256" key="1">
    <source>
        <dbReference type="SAM" id="Phobius"/>
    </source>
</evidence>
<dbReference type="AlphaFoldDB" id="A0A7C9VP16"/>
<dbReference type="Proteomes" id="UP000480266">
    <property type="component" value="Unassembled WGS sequence"/>
</dbReference>
<evidence type="ECO:0000313" key="2">
    <source>
        <dbReference type="EMBL" id="NGX98132.1"/>
    </source>
</evidence>
<comment type="caution">
    <text evidence="2">The sequence shown here is derived from an EMBL/GenBank/DDBJ whole genome shotgun (WGS) entry which is preliminary data.</text>
</comment>
<keyword evidence="3" id="KW-1185">Reference proteome</keyword>
<keyword evidence="1" id="KW-1133">Transmembrane helix</keyword>
<proteinExistence type="predicted"/>
<accession>A0A7C9VP16</accession>
<gene>
    <name evidence="2" type="ORF">G4V63_23885</name>
</gene>
<protein>
    <submittedName>
        <fullName evidence="2">Uncharacterized protein</fullName>
    </submittedName>
</protein>
<evidence type="ECO:0000313" key="3">
    <source>
        <dbReference type="Proteomes" id="UP000480266"/>
    </source>
</evidence>
<name>A0A7C9VP16_9BRAD</name>
<keyword evidence="1" id="KW-0472">Membrane</keyword>
<organism evidence="2 3">
    <name type="scientific">Candidatus Afipia apatlaquensis</name>
    <dbReference type="NCBI Taxonomy" id="2712852"/>
    <lineage>
        <taxon>Bacteria</taxon>
        <taxon>Pseudomonadati</taxon>
        <taxon>Pseudomonadota</taxon>
        <taxon>Alphaproteobacteria</taxon>
        <taxon>Hyphomicrobiales</taxon>
        <taxon>Nitrobacteraceae</taxon>
        <taxon>Afipia</taxon>
    </lineage>
</organism>
<reference evidence="2" key="1">
    <citation type="submission" date="2020-02" db="EMBL/GenBank/DDBJ databases">
        <title>Draft genome sequence of Candidatus Afipia apatlaquensis IBT-C3, a potential strain for decolorization of textile dyes.</title>
        <authorList>
            <person name="Sanchez-Reyes A."/>
            <person name="Breton-Deval L."/>
            <person name="Mangelson H."/>
            <person name="Sanchez-Flores A."/>
        </authorList>
    </citation>
    <scope>NUCLEOTIDE SEQUENCE [LARGE SCALE GENOMIC DNA]</scope>
    <source>
        <strain evidence="2">IBT-C3</strain>
    </source>
</reference>
<feature type="transmembrane region" description="Helical" evidence="1">
    <location>
        <begin position="69"/>
        <end position="87"/>
    </location>
</feature>